<dbReference type="EMBL" id="LDXT01000084">
    <property type="protein sequence ID" value="KRT55083.1"/>
    <property type="molecule type" value="Genomic_DNA"/>
</dbReference>
<reference evidence="6 7" key="1">
    <citation type="submission" date="2015-11" db="EMBL/GenBank/DDBJ databases">
        <title>The genome of Candidatus Endoriftia persephone in Ridgeia piscesae and population structure of the North Eastern Pacific vestimentiferan symbionts.</title>
        <authorList>
            <person name="Perez M."/>
            <person name="Juniper K.S."/>
        </authorList>
    </citation>
    <scope>NUCLEOTIDE SEQUENCE [LARGE SCALE GENOMIC DNA]</scope>
    <source>
        <strain evidence="5">Ind10</strain>
        <strain evidence="4">Ind11</strain>
    </source>
</reference>
<feature type="signal peptide" evidence="2">
    <location>
        <begin position="1"/>
        <end position="19"/>
    </location>
</feature>
<organism evidence="5 6">
    <name type="scientific">endosymbiont of Ridgeia piscesae</name>
    <dbReference type="NCBI Taxonomy" id="54398"/>
    <lineage>
        <taxon>Bacteria</taxon>
        <taxon>Pseudomonadati</taxon>
        <taxon>Pseudomonadota</taxon>
        <taxon>Gammaproteobacteria</taxon>
        <taxon>sulfur-oxidizing symbionts</taxon>
    </lineage>
</organism>
<dbReference type="InterPro" id="IPR011250">
    <property type="entry name" value="OMP/PagP_B-barrel"/>
</dbReference>
<gene>
    <name evidence="4" type="ORF">Ga0074115_11355</name>
    <name evidence="5" type="ORF">Ga0076813_13917</name>
</gene>
<feature type="domain" description="Outer membrane protein beta-barrel" evidence="3">
    <location>
        <begin position="6"/>
        <end position="217"/>
    </location>
</feature>
<keyword evidence="1 2" id="KW-0732">Signal</keyword>
<comment type="caution">
    <text evidence="5">The sequence shown here is derived from an EMBL/GenBank/DDBJ whole genome shotgun (WGS) entry which is preliminary data.</text>
</comment>
<name>A0A0T5Z6V2_9GAMM</name>
<proteinExistence type="predicted"/>
<evidence type="ECO:0000256" key="1">
    <source>
        <dbReference type="ARBA" id="ARBA00022729"/>
    </source>
</evidence>
<keyword evidence="7" id="KW-1185">Reference proteome</keyword>
<accession>A0A0T5Z6V2</accession>
<sequence>MNRVILLLFLCMFSLSAQALEGYVEALLGSVDVEGVETGTYTSTETGTMSGALKYGSTLGLGLEVGLRNFEEHNVLRASLSWHFAGAELDSASITTNGGSELASGSYAISSAELKSVGLNFDNDIHVVLANLYYELPIGMDLFPYVGLGLGVADVENADGTSAAGAVSVGLRIERPDETYWALRYQRFAIGSITDKLGITYGDIGFDIITVTVGMNFSL</sequence>
<evidence type="ECO:0000313" key="5">
    <source>
        <dbReference type="EMBL" id="KRT58647.1"/>
    </source>
</evidence>
<evidence type="ECO:0000313" key="6">
    <source>
        <dbReference type="Proteomes" id="UP000051276"/>
    </source>
</evidence>
<dbReference type="Gene3D" id="2.40.160.20">
    <property type="match status" value="1"/>
</dbReference>
<dbReference type="Proteomes" id="UP000051634">
    <property type="component" value="Unassembled WGS sequence"/>
</dbReference>
<dbReference type="EMBL" id="LMXI01000303">
    <property type="protein sequence ID" value="KRT58647.1"/>
    <property type="molecule type" value="Genomic_DNA"/>
</dbReference>
<dbReference type="SUPFAM" id="SSF56925">
    <property type="entry name" value="OMPA-like"/>
    <property type="match status" value="1"/>
</dbReference>
<evidence type="ECO:0000313" key="7">
    <source>
        <dbReference type="Proteomes" id="UP000051634"/>
    </source>
</evidence>
<feature type="chain" id="PRO_5007432521" evidence="2">
    <location>
        <begin position="20"/>
        <end position="219"/>
    </location>
</feature>
<dbReference type="AlphaFoldDB" id="A0A0T5Z6V2"/>
<dbReference type="InterPro" id="IPR027385">
    <property type="entry name" value="Beta-barrel_OMP"/>
</dbReference>
<dbReference type="Proteomes" id="UP000051276">
    <property type="component" value="Unassembled WGS sequence"/>
</dbReference>
<dbReference type="RefSeq" id="WP_082626867.1">
    <property type="nucleotide sequence ID" value="NZ_KQ556941.1"/>
</dbReference>
<protein>
    <submittedName>
        <fullName evidence="4 5">Outer membrane protein beta-barrel domain</fullName>
    </submittedName>
</protein>
<evidence type="ECO:0000256" key="2">
    <source>
        <dbReference type="SAM" id="SignalP"/>
    </source>
</evidence>
<evidence type="ECO:0000259" key="3">
    <source>
        <dbReference type="Pfam" id="PF13505"/>
    </source>
</evidence>
<dbReference type="Pfam" id="PF13505">
    <property type="entry name" value="OMP_b-brl"/>
    <property type="match status" value="1"/>
</dbReference>
<evidence type="ECO:0000313" key="4">
    <source>
        <dbReference type="EMBL" id="KRT55083.1"/>
    </source>
</evidence>